<sequence>MFYILKKNHSSIFPEHIWIHRYKISDWTFSVYYNTVKVDFSIFTELPMNFQKFQNSTNRDSNPNGVVPFRDVDENLAIYSSKKHNFKPTKKSV</sequence>
<evidence type="ECO:0000313" key="1">
    <source>
        <dbReference type="EMBL" id="KRZ79850.1"/>
    </source>
</evidence>
<organism evidence="1 2">
    <name type="scientific">Trichinella papuae</name>
    <dbReference type="NCBI Taxonomy" id="268474"/>
    <lineage>
        <taxon>Eukaryota</taxon>
        <taxon>Metazoa</taxon>
        <taxon>Ecdysozoa</taxon>
        <taxon>Nematoda</taxon>
        <taxon>Enoplea</taxon>
        <taxon>Dorylaimia</taxon>
        <taxon>Trichinellida</taxon>
        <taxon>Trichinellidae</taxon>
        <taxon>Trichinella</taxon>
    </lineage>
</organism>
<protein>
    <submittedName>
        <fullName evidence="1">Uncharacterized protein</fullName>
    </submittedName>
</protein>
<gene>
    <name evidence="1" type="ORF">T10_4918</name>
</gene>
<keyword evidence="2" id="KW-1185">Reference proteome</keyword>
<proteinExistence type="predicted"/>
<reference evidence="1 2" key="1">
    <citation type="submission" date="2015-01" db="EMBL/GenBank/DDBJ databases">
        <title>Evolution of Trichinella species and genotypes.</title>
        <authorList>
            <person name="Korhonen P.K."/>
            <person name="Edoardo P."/>
            <person name="Giuseppe L.R."/>
            <person name="Gasser R.B."/>
        </authorList>
    </citation>
    <scope>NUCLEOTIDE SEQUENCE [LARGE SCALE GENOMIC DNA]</scope>
    <source>
        <strain evidence="1">ISS1980</strain>
    </source>
</reference>
<comment type="caution">
    <text evidence="1">The sequence shown here is derived from an EMBL/GenBank/DDBJ whole genome shotgun (WGS) entry which is preliminary data.</text>
</comment>
<evidence type="ECO:0000313" key="2">
    <source>
        <dbReference type="Proteomes" id="UP000054843"/>
    </source>
</evidence>
<dbReference type="Proteomes" id="UP000054843">
    <property type="component" value="Unassembled WGS sequence"/>
</dbReference>
<dbReference type="AlphaFoldDB" id="A0A0V1N7B1"/>
<accession>A0A0V1N7B1</accession>
<dbReference type="EMBL" id="JYDO01000005">
    <property type="protein sequence ID" value="KRZ79850.1"/>
    <property type="molecule type" value="Genomic_DNA"/>
</dbReference>
<name>A0A0V1N7B1_9BILA</name>